<dbReference type="Pfam" id="PF07730">
    <property type="entry name" value="HisKA_3"/>
    <property type="match status" value="1"/>
</dbReference>
<keyword evidence="9 21" id="KW-0808">Transferase</keyword>
<keyword evidence="12 21" id="KW-0547">Nucleotide-binding</keyword>
<gene>
    <name evidence="25" type="ORF">EDC24_2023</name>
</gene>
<name>A0A3N5B3Z1_9BACI</name>
<accession>A0A3N5B3Z1</accession>
<dbReference type="GO" id="GO:0051539">
    <property type="term" value="F:4 iron, 4 sulfur cluster binding"/>
    <property type="evidence" value="ECO:0007669"/>
    <property type="project" value="UniProtKB-KW"/>
</dbReference>
<evidence type="ECO:0000256" key="21">
    <source>
        <dbReference type="PIRNR" id="PIRNR037431"/>
    </source>
</evidence>
<evidence type="ECO:0000259" key="24">
    <source>
        <dbReference type="PROSITE" id="PS50109"/>
    </source>
</evidence>
<reference evidence="25 26" key="1">
    <citation type="submission" date="2018-11" db="EMBL/GenBank/DDBJ databases">
        <title>Genomic Encyclopedia of Type Strains, Phase IV (KMG-IV): sequencing the most valuable type-strain genomes for metagenomic binning, comparative biology and taxonomic classification.</title>
        <authorList>
            <person name="Goeker M."/>
        </authorList>
    </citation>
    <scope>NUCLEOTIDE SEQUENCE [LARGE SCALE GENOMIC DNA]</scope>
    <source>
        <strain evidence="25 26">DSM 18090</strain>
    </source>
</reference>
<evidence type="ECO:0000256" key="10">
    <source>
        <dbReference type="ARBA" id="ARBA00022692"/>
    </source>
</evidence>
<dbReference type="InterPro" id="IPR005467">
    <property type="entry name" value="His_kinase_dom"/>
</dbReference>
<dbReference type="CDD" id="cd16917">
    <property type="entry name" value="HATPase_UhpB-NarQ-NarX-like"/>
    <property type="match status" value="1"/>
</dbReference>
<comment type="subcellular location">
    <subcellularLocation>
        <location evidence="4 21">Cell membrane</location>
        <topology evidence="4 21">Multi-pass membrane protein</topology>
    </subcellularLocation>
    <subcellularLocation>
        <location evidence="3">Cytoplasm</location>
    </subcellularLocation>
</comment>
<evidence type="ECO:0000256" key="19">
    <source>
        <dbReference type="ARBA" id="ARBA00023136"/>
    </source>
</evidence>
<keyword evidence="13 21" id="KW-0418">Kinase</keyword>
<keyword evidence="22" id="KW-0175">Coiled coil</keyword>
<evidence type="ECO:0000256" key="12">
    <source>
        <dbReference type="ARBA" id="ARBA00022741"/>
    </source>
</evidence>
<dbReference type="AlphaFoldDB" id="A0A3N5B3Z1"/>
<dbReference type="EMBL" id="RKRF01000010">
    <property type="protein sequence ID" value="RPF52033.1"/>
    <property type="molecule type" value="Genomic_DNA"/>
</dbReference>
<evidence type="ECO:0000256" key="15">
    <source>
        <dbReference type="ARBA" id="ARBA00022989"/>
    </source>
</evidence>
<keyword evidence="17 21" id="KW-0902">Two-component regulatory system</keyword>
<keyword evidence="10 23" id="KW-0812">Transmembrane</keyword>
<evidence type="ECO:0000256" key="16">
    <source>
        <dbReference type="ARBA" id="ARBA00023004"/>
    </source>
</evidence>
<keyword evidence="7" id="KW-0963">Cytoplasm</keyword>
<evidence type="ECO:0000256" key="5">
    <source>
        <dbReference type="ARBA" id="ARBA00022475"/>
    </source>
</evidence>
<evidence type="ECO:0000256" key="1">
    <source>
        <dbReference type="ARBA" id="ARBA00000085"/>
    </source>
</evidence>
<keyword evidence="11" id="KW-0479">Metal-binding</keyword>
<dbReference type="Gene3D" id="1.20.5.1930">
    <property type="match status" value="1"/>
</dbReference>
<keyword evidence="19 21" id="KW-0472">Membrane</keyword>
<comment type="cofactor">
    <cofactor evidence="2">
        <name>[4Fe-4S] cluster</name>
        <dbReference type="ChEBI" id="CHEBI:49883"/>
    </cofactor>
</comment>
<evidence type="ECO:0000256" key="14">
    <source>
        <dbReference type="ARBA" id="ARBA00022840"/>
    </source>
</evidence>
<dbReference type="RefSeq" id="WP_124222118.1">
    <property type="nucleotide sequence ID" value="NZ_RKRF01000010.1"/>
</dbReference>
<dbReference type="InterPro" id="IPR003594">
    <property type="entry name" value="HATPase_dom"/>
</dbReference>
<keyword evidence="14 21" id="KW-0067">ATP-binding</keyword>
<evidence type="ECO:0000256" key="8">
    <source>
        <dbReference type="ARBA" id="ARBA00022553"/>
    </source>
</evidence>
<dbReference type="InterPro" id="IPR017202">
    <property type="entry name" value="LiaS/VraS"/>
</dbReference>
<dbReference type="Proteomes" id="UP000276443">
    <property type="component" value="Unassembled WGS sequence"/>
</dbReference>
<dbReference type="InterPro" id="IPR004358">
    <property type="entry name" value="Sig_transdc_His_kin-like_C"/>
</dbReference>
<sequence length="346" mass="40134">MLKKLKGIRFQLMRAELYIIYFSLLIISLIALFTYSVLQPRWLHLEAIFFLLILVILIMTPVSLYVMFQRTKYIKGRIHAFSIFVSMLQQGKYSAELFLEDSGDELDAFTEELNDLAKKMKDQVNTLQRLADEKSEFAQQAHIAATMEERQRLARDLHDAVSQQLFALTMMSQATVKLIDKKPEQAKEHIKEISEMALQAQNEMRALLLHLRPVYLSGEPLNEGIVRLIEELKKKSNITFHLNIDEEFDLSQSKEEHIFRMVQEALSNILRHASAQNVKVELKDRDQDIYIHIDDDGIGFNASEEMEQKTSYGLKTMKERCEEIGGTFQIKSQEGQGTYIDIRIPK</sequence>
<evidence type="ECO:0000256" key="20">
    <source>
        <dbReference type="ARBA" id="ARBA00024827"/>
    </source>
</evidence>
<dbReference type="EC" id="2.7.13.3" evidence="21"/>
<evidence type="ECO:0000256" key="22">
    <source>
        <dbReference type="SAM" id="Coils"/>
    </source>
</evidence>
<dbReference type="SUPFAM" id="SSF55874">
    <property type="entry name" value="ATPase domain of HSP90 chaperone/DNA topoisomerase II/histidine kinase"/>
    <property type="match status" value="1"/>
</dbReference>
<feature type="transmembrane region" description="Helical" evidence="23">
    <location>
        <begin position="47"/>
        <end position="68"/>
    </location>
</feature>
<evidence type="ECO:0000256" key="18">
    <source>
        <dbReference type="ARBA" id="ARBA00023014"/>
    </source>
</evidence>
<comment type="caution">
    <text evidence="25">The sequence shown here is derived from an EMBL/GenBank/DDBJ whole genome shotgun (WGS) entry which is preliminary data.</text>
</comment>
<evidence type="ECO:0000256" key="7">
    <source>
        <dbReference type="ARBA" id="ARBA00022490"/>
    </source>
</evidence>
<evidence type="ECO:0000256" key="17">
    <source>
        <dbReference type="ARBA" id="ARBA00023012"/>
    </source>
</evidence>
<dbReference type="GO" id="GO:0005886">
    <property type="term" value="C:plasma membrane"/>
    <property type="evidence" value="ECO:0007669"/>
    <property type="project" value="UniProtKB-SubCell"/>
</dbReference>
<dbReference type="PIRSF" id="PIRSF037431">
    <property type="entry name" value="STHK_LiaS"/>
    <property type="match status" value="1"/>
</dbReference>
<comment type="catalytic activity">
    <reaction evidence="1 21">
        <text>ATP + protein L-histidine = ADP + protein N-phospho-L-histidine.</text>
        <dbReference type="EC" id="2.7.13.3"/>
    </reaction>
</comment>
<evidence type="ECO:0000256" key="2">
    <source>
        <dbReference type="ARBA" id="ARBA00001966"/>
    </source>
</evidence>
<evidence type="ECO:0000313" key="25">
    <source>
        <dbReference type="EMBL" id="RPF52033.1"/>
    </source>
</evidence>
<feature type="coiled-coil region" evidence="22">
    <location>
        <begin position="99"/>
        <end position="133"/>
    </location>
</feature>
<evidence type="ECO:0000256" key="11">
    <source>
        <dbReference type="ARBA" id="ARBA00022723"/>
    </source>
</evidence>
<dbReference type="PANTHER" id="PTHR24421">
    <property type="entry name" value="NITRATE/NITRITE SENSOR PROTEIN NARX-RELATED"/>
    <property type="match status" value="1"/>
</dbReference>
<dbReference type="PANTHER" id="PTHR24421:SF37">
    <property type="entry name" value="SENSOR HISTIDINE KINASE NARS"/>
    <property type="match status" value="1"/>
</dbReference>
<dbReference type="GO" id="GO:0046983">
    <property type="term" value="F:protein dimerization activity"/>
    <property type="evidence" value="ECO:0007669"/>
    <property type="project" value="InterPro"/>
</dbReference>
<dbReference type="Gene3D" id="3.30.565.10">
    <property type="entry name" value="Histidine kinase-like ATPase, C-terminal domain"/>
    <property type="match status" value="1"/>
</dbReference>
<proteinExistence type="predicted"/>
<comment type="function">
    <text evidence="20">Member of the two-component regulatory system NreB/NreC involved in the control of dissimilatory nitrate/nitrite reduction in response to oxygen. NreB functions as a direct oxygen sensor histidine kinase which is autophosphorylated, in the absence of oxygen, probably at the conserved histidine residue, and transfers its phosphate group probably to a conserved aspartate residue of NreC. NreB/NreC activates the expression of the nitrate (narGHJI) and nitrite (nir) reductase operons, as well as the putative nitrate transporter gene narT.</text>
</comment>
<dbReference type="GO" id="GO:0046872">
    <property type="term" value="F:metal ion binding"/>
    <property type="evidence" value="ECO:0007669"/>
    <property type="project" value="UniProtKB-KW"/>
</dbReference>
<keyword evidence="15 23" id="KW-1133">Transmembrane helix</keyword>
<keyword evidence="26" id="KW-1185">Reference proteome</keyword>
<keyword evidence="16" id="KW-0408">Iron</keyword>
<evidence type="ECO:0000256" key="3">
    <source>
        <dbReference type="ARBA" id="ARBA00004496"/>
    </source>
</evidence>
<keyword evidence="5 21" id="KW-1003">Cell membrane</keyword>
<evidence type="ECO:0000256" key="9">
    <source>
        <dbReference type="ARBA" id="ARBA00022679"/>
    </source>
</evidence>
<dbReference type="InterPro" id="IPR036890">
    <property type="entry name" value="HATPase_C_sf"/>
</dbReference>
<feature type="transmembrane region" description="Helical" evidence="23">
    <location>
        <begin position="12"/>
        <end position="35"/>
    </location>
</feature>
<dbReference type="GO" id="GO:0000155">
    <property type="term" value="F:phosphorelay sensor kinase activity"/>
    <property type="evidence" value="ECO:0007669"/>
    <property type="project" value="UniProtKB-UniRule"/>
</dbReference>
<organism evidence="25 26">
    <name type="scientific">Aquisalibacillus elongatus</name>
    <dbReference type="NCBI Taxonomy" id="485577"/>
    <lineage>
        <taxon>Bacteria</taxon>
        <taxon>Bacillati</taxon>
        <taxon>Bacillota</taxon>
        <taxon>Bacilli</taxon>
        <taxon>Bacillales</taxon>
        <taxon>Bacillaceae</taxon>
        <taxon>Aquisalibacillus</taxon>
    </lineage>
</organism>
<dbReference type="SMART" id="SM00387">
    <property type="entry name" value="HATPase_c"/>
    <property type="match status" value="1"/>
</dbReference>
<evidence type="ECO:0000313" key="26">
    <source>
        <dbReference type="Proteomes" id="UP000276443"/>
    </source>
</evidence>
<feature type="domain" description="Histidine kinase" evidence="24">
    <location>
        <begin position="152"/>
        <end position="346"/>
    </location>
</feature>
<protein>
    <recommendedName>
        <fullName evidence="21">Sensor histidine kinase</fullName>
        <ecNumber evidence="21">2.7.13.3</ecNumber>
    </recommendedName>
</protein>
<dbReference type="GO" id="GO:0005524">
    <property type="term" value="F:ATP binding"/>
    <property type="evidence" value="ECO:0007669"/>
    <property type="project" value="UniProtKB-UniRule"/>
</dbReference>
<keyword evidence="6" id="KW-0004">4Fe-4S</keyword>
<dbReference type="InterPro" id="IPR050482">
    <property type="entry name" value="Sensor_HK_TwoCompSys"/>
</dbReference>
<dbReference type="OrthoDB" id="9795828at2"/>
<keyword evidence="18" id="KW-0411">Iron-sulfur</keyword>
<evidence type="ECO:0000256" key="23">
    <source>
        <dbReference type="SAM" id="Phobius"/>
    </source>
</evidence>
<evidence type="ECO:0000256" key="13">
    <source>
        <dbReference type="ARBA" id="ARBA00022777"/>
    </source>
</evidence>
<evidence type="ECO:0000256" key="6">
    <source>
        <dbReference type="ARBA" id="ARBA00022485"/>
    </source>
</evidence>
<dbReference type="PRINTS" id="PR00344">
    <property type="entry name" value="BCTRLSENSOR"/>
</dbReference>
<dbReference type="InterPro" id="IPR011712">
    <property type="entry name" value="Sig_transdc_His_kin_sub3_dim/P"/>
</dbReference>
<dbReference type="PROSITE" id="PS50109">
    <property type="entry name" value="HIS_KIN"/>
    <property type="match status" value="1"/>
</dbReference>
<evidence type="ECO:0000256" key="4">
    <source>
        <dbReference type="ARBA" id="ARBA00004651"/>
    </source>
</evidence>
<keyword evidence="8" id="KW-0597">Phosphoprotein</keyword>
<dbReference type="GO" id="GO:0005737">
    <property type="term" value="C:cytoplasm"/>
    <property type="evidence" value="ECO:0007669"/>
    <property type="project" value="UniProtKB-SubCell"/>
</dbReference>
<dbReference type="Pfam" id="PF02518">
    <property type="entry name" value="HATPase_c"/>
    <property type="match status" value="1"/>
</dbReference>